<gene>
    <name evidence="5" type="ORF">DWZ50_12660</name>
</gene>
<dbReference type="EMBL" id="QRQE01000032">
    <property type="protein sequence ID" value="RHM73343.1"/>
    <property type="molecule type" value="Genomic_DNA"/>
</dbReference>
<dbReference type="PANTHER" id="PTHR47893:SF1">
    <property type="entry name" value="REGULATORY PROTEIN PCHR"/>
    <property type="match status" value="1"/>
</dbReference>
<reference evidence="5 6" key="1">
    <citation type="submission" date="2018-08" db="EMBL/GenBank/DDBJ databases">
        <title>A genome reference for cultivated species of the human gut microbiota.</title>
        <authorList>
            <person name="Zou Y."/>
            <person name="Xue W."/>
            <person name="Luo G."/>
        </authorList>
    </citation>
    <scope>NUCLEOTIDE SEQUENCE [LARGE SCALE GENOMIC DNA]</scope>
    <source>
        <strain evidence="5 6">AF33-12</strain>
    </source>
</reference>
<dbReference type="Pfam" id="PF12833">
    <property type="entry name" value="HTH_18"/>
    <property type="match status" value="1"/>
</dbReference>
<evidence type="ECO:0000256" key="1">
    <source>
        <dbReference type="ARBA" id="ARBA00023015"/>
    </source>
</evidence>
<evidence type="ECO:0000256" key="2">
    <source>
        <dbReference type="ARBA" id="ARBA00023125"/>
    </source>
</evidence>
<dbReference type="PANTHER" id="PTHR47893">
    <property type="entry name" value="REGULATORY PROTEIN PCHR"/>
    <property type="match status" value="1"/>
</dbReference>
<dbReference type="SMART" id="SM00342">
    <property type="entry name" value="HTH_ARAC"/>
    <property type="match status" value="1"/>
</dbReference>
<protein>
    <submittedName>
        <fullName evidence="5">AraC family transcriptional regulator</fullName>
    </submittedName>
</protein>
<dbReference type="AlphaFoldDB" id="A0A415S7J5"/>
<comment type="caution">
    <text evidence="5">The sequence shown here is derived from an EMBL/GenBank/DDBJ whole genome shotgun (WGS) entry which is preliminary data.</text>
</comment>
<dbReference type="InterPro" id="IPR020449">
    <property type="entry name" value="Tscrpt_reg_AraC-type_HTH"/>
</dbReference>
<evidence type="ECO:0000259" key="4">
    <source>
        <dbReference type="PROSITE" id="PS01124"/>
    </source>
</evidence>
<name>A0A415S7J5_MEDGN</name>
<proteinExistence type="predicted"/>
<evidence type="ECO:0000313" key="6">
    <source>
        <dbReference type="Proteomes" id="UP000285610"/>
    </source>
</evidence>
<dbReference type="InterPro" id="IPR018060">
    <property type="entry name" value="HTH_AraC"/>
</dbReference>
<dbReference type="PROSITE" id="PS01124">
    <property type="entry name" value="HTH_ARAC_FAMILY_2"/>
    <property type="match status" value="1"/>
</dbReference>
<dbReference type="GO" id="GO:0003700">
    <property type="term" value="F:DNA-binding transcription factor activity"/>
    <property type="evidence" value="ECO:0007669"/>
    <property type="project" value="InterPro"/>
</dbReference>
<organism evidence="5 6">
    <name type="scientific">Mediterraneibacter gnavus</name>
    <name type="common">Ruminococcus gnavus</name>
    <dbReference type="NCBI Taxonomy" id="33038"/>
    <lineage>
        <taxon>Bacteria</taxon>
        <taxon>Bacillati</taxon>
        <taxon>Bacillota</taxon>
        <taxon>Clostridia</taxon>
        <taxon>Lachnospirales</taxon>
        <taxon>Lachnospiraceae</taxon>
        <taxon>Mediterraneibacter</taxon>
    </lineage>
</organism>
<dbReference type="InterPro" id="IPR009057">
    <property type="entry name" value="Homeodomain-like_sf"/>
</dbReference>
<evidence type="ECO:0000313" key="5">
    <source>
        <dbReference type="EMBL" id="RHM73343.1"/>
    </source>
</evidence>
<dbReference type="GO" id="GO:0043565">
    <property type="term" value="F:sequence-specific DNA binding"/>
    <property type="evidence" value="ECO:0007669"/>
    <property type="project" value="InterPro"/>
</dbReference>
<keyword evidence="1" id="KW-0805">Transcription regulation</keyword>
<feature type="domain" description="HTH araC/xylS-type" evidence="4">
    <location>
        <begin position="202"/>
        <end position="300"/>
    </location>
</feature>
<keyword evidence="2" id="KW-0238">DNA-binding</keyword>
<dbReference type="InterPro" id="IPR053142">
    <property type="entry name" value="PchR_regulatory_protein"/>
</dbReference>
<dbReference type="SUPFAM" id="SSF46689">
    <property type="entry name" value="Homeodomain-like"/>
    <property type="match status" value="2"/>
</dbReference>
<dbReference type="Gene3D" id="1.10.10.60">
    <property type="entry name" value="Homeodomain-like"/>
    <property type="match status" value="2"/>
</dbReference>
<accession>A0A415S7J5</accession>
<keyword evidence="3" id="KW-0804">Transcription</keyword>
<evidence type="ECO:0000256" key="3">
    <source>
        <dbReference type="ARBA" id="ARBA00023163"/>
    </source>
</evidence>
<sequence>MSDLSLKFKSSSGFPLRRQIEVRPGVHLLFSSGIIDRKLQWVTATTGSIFELAYSQKNSLYSEVGNVPVEVKPGYSNLGFLGETRSYSEYQCGDEIRTFSIWVEPHIFDAFCEAVCGKKGQNFSAFQNFNCPYYSFCQDVQEEILLNKLDNEMEMPKDHLNHLLLESQVLELLSINIERLICPDWKERRPLSLSAADMECLHNAREILIRRLDCPPSLQELSQLIRMNDYKMKRLFKQYYGKTIYQYIREERMKKAYVLLQDGQYNVSQAAFTVGYTNISHFSETFKRYYGVSPHKVIAHRS</sequence>
<dbReference type="PRINTS" id="PR00032">
    <property type="entry name" value="HTHARAC"/>
</dbReference>
<dbReference type="Proteomes" id="UP000285610">
    <property type="component" value="Unassembled WGS sequence"/>
</dbReference>